<dbReference type="SUPFAM" id="SSF53067">
    <property type="entry name" value="Actin-like ATPase domain"/>
    <property type="match status" value="1"/>
</dbReference>
<dbReference type="EMBL" id="VJWA01000002">
    <property type="protein sequence ID" value="TRW15331.1"/>
    <property type="molecule type" value="Genomic_DNA"/>
</dbReference>
<dbReference type="NCBIfam" id="TIGR03725">
    <property type="entry name" value="T6A_YeaZ"/>
    <property type="match status" value="1"/>
</dbReference>
<dbReference type="GO" id="GO:0016740">
    <property type="term" value="F:transferase activity"/>
    <property type="evidence" value="ECO:0007669"/>
    <property type="project" value="UniProtKB-KW"/>
</dbReference>
<dbReference type="InterPro" id="IPR000905">
    <property type="entry name" value="Gcp-like_dom"/>
</dbReference>
<feature type="domain" description="Gcp-like" evidence="1">
    <location>
        <begin position="31"/>
        <end position="135"/>
    </location>
</feature>
<proteinExistence type="predicted"/>
<dbReference type="OrthoDB" id="9809995at2"/>
<dbReference type="InterPro" id="IPR043129">
    <property type="entry name" value="ATPase_NBD"/>
</dbReference>
<keyword evidence="2" id="KW-0808">Transferase</keyword>
<accession>A0A552UAV0</accession>
<dbReference type="GO" id="GO:0002949">
    <property type="term" value="P:tRNA threonylcarbamoyladenosine modification"/>
    <property type="evidence" value="ECO:0007669"/>
    <property type="project" value="InterPro"/>
</dbReference>
<dbReference type="Pfam" id="PF00814">
    <property type="entry name" value="TsaD"/>
    <property type="match status" value="1"/>
</dbReference>
<dbReference type="AlphaFoldDB" id="A0A552UAV0"/>
<name>A0A552UAV0_9SPHN</name>
<dbReference type="InterPro" id="IPR022496">
    <property type="entry name" value="T6A_TsaB"/>
</dbReference>
<organism evidence="2 3">
    <name type="scientific">Glacieibacterium frigidum</name>
    <dbReference type="NCBI Taxonomy" id="2593303"/>
    <lineage>
        <taxon>Bacteria</taxon>
        <taxon>Pseudomonadati</taxon>
        <taxon>Pseudomonadota</taxon>
        <taxon>Alphaproteobacteria</taxon>
        <taxon>Sphingomonadales</taxon>
        <taxon>Sphingosinicellaceae</taxon>
        <taxon>Glacieibacterium</taxon>
    </lineage>
</organism>
<evidence type="ECO:0000313" key="3">
    <source>
        <dbReference type="Proteomes" id="UP000317894"/>
    </source>
</evidence>
<dbReference type="Gene3D" id="3.30.420.40">
    <property type="match status" value="2"/>
</dbReference>
<protein>
    <submittedName>
        <fullName evidence="2">tRNA (Adenosine(37)-N6)-threonylcarbamoyltransferase complex dimerization subunit type 1 TsaB</fullName>
    </submittedName>
</protein>
<gene>
    <name evidence="2" type="primary">tsaB</name>
    <name evidence="2" type="ORF">FMM06_14590</name>
</gene>
<reference evidence="2 3" key="1">
    <citation type="submission" date="2019-07" db="EMBL/GenBank/DDBJ databases">
        <title>Novel species isolated from glacier.</title>
        <authorList>
            <person name="Liu Q."/>
            <person name="Xin Y.-H."/>
        </authorList>
    </citation>
    <scope>NUCLEOTIDE SEQUENCE [LARGE SCALE GENOMIC DNA]</scope>
    <source>
        <strain evidence="2 3">LB1R16</strain>
    </source>
</reference>
<comment type="caution">
    <text evidence="2">The sequence shown here is derived from an EMBL/GenBank/DDBJ whole genome shotgun (WGS) entry which is preliminary data.</text>
</comment>
<dbReference type="Proteomes" id="UP000317894">
    <property type="component" value="Unassembled WGS sequence"/>
</dbReference>
<evidence type="ECO:0000313" key="2">
    <source>
        <dbReference type="EMBL" id="TRW15331.1"/>
    </source>
</evidence>
<evidence type="ECO:0000259" key="1">
    <source>
        <dbReference type="Pfam" id="PF00814"/>
    </source>
</evidence>
<keyword evidence="3" id="KW-1185">Reference proteome</keyword>
<sequence length="200" mass="19869">MALVIDTALAAQSLALLDGATVVAARHGVIGRGHAEALMPALAALLDEAGATPDRILVDVGPGSFTGLRIGIAAARALGLAWDVPVTGYASLTLIAAPVFAAHPDTRLAVVAEAGRGLLYVQLMDRDLVAEGEPLALDAAGVAAWLPAGVALAGPGAARVPGARVLADAWPDARDAHLLVGAAALPPVPLYISAPDAVAA</sequence>